<proteinExistence type="predicted"/>
<feature type="transmembrane region" description="Helical" evidence="1">
    <location>
        <begin position="7"/>
        <end position="31"/>
    </location>
</feature>
<keyword evidence="3" id="KW-1185">Reference proteome</keyword>
<protein>
    <submittedName>
        <fullName evidence="2">Membrane protein</fullName>
    </submittedName>
</protein>
<keyword evidence="1" id="KW-1133">Transmembrane helix</keyword>
<dbReference type="InterPro" id="IPR005625">
    <property type="entry name" value="PepSY-ass_TM"/>
</dbReference>
<evidence type="ECO:0000256" key="1">
    <source>
        <dbReference type="SAM" id="Phobius"/>
    </source>
</evidence>
<feature type="transmembrane region" description="Helical" evidence="1">
    <location>
        <begin position="194"/>
        <end position="214"/>
    </location>
</feature>
<name>A0A074M6X5_ERYLO</name>
<dbReference type="AlphaFoldDB" id="A0A074M6X5"/>
<reference evidence="2 3" key="1">
    <citation type="submission" date="2014-04" db="EMBL/GenBank/DDBJ databases">
        <title>A comprehensive comparison of genomes of Erythrobacter spp. strains.</title>
        <authorList>
            <person name="Zheng Q."/>
        </authorList>
    </citation>
    <scope>NUCLEOTIDE SEQUENCE [LARGE SCALE GENOMIC DNA]</scope>
    <source>
        <strain evidence="2 3">DSM 6997</strain>
    </source>
</reference>
<evidence type="ECO:0000313" key="3">
    <source>
        <dbReference type="Proteomes" id="UP000027647"/>
    </source>
</evidence>
<keyword evidence="1" id="KW-0472">Membrane</keyword>
<evidence type="ECO:0000313" key="2">
    <source>
        <dbReference type="EMBL" id="KEO90511.1"/>
    </source>
</evidence>
<dbReference type="Proteomes" id="UP000027647">
    <property type="component" value="Unassembled WGS sequence"/>
</dbReference>
<dbReference type="OrthoDB" id="9806195at2"/>
<organism evidence="2 3">
    <name type="scientific">Erythrobacter longus</name>
    <dbReference type="NCBI Taxonomy" id="1044"/>
    <lineage>
        <taxon>Bacteria</taxon>
        <taxon>Pseudomonadati</taxon>
        <taxon>Pseudomonadota</taxon>
        <taxon>Alphaproteobacteria</taxon>
        <taxon>Sphingomonadales</taxon>
        <taxon>Erythrobacteraceae</taxon>
        <taxon>Erythrobacter/Porphyrobacter group</taxon>
        <taxon>Erythrobacter</taxon>
    </lineage>
</organism>
<comment type="caution">
    <text evidence="2">The sequence shown here is derived from an EMBL/GenBank/DDBJ whole genome shotgun (WGS) entry which is preliminary data.</text>
</comment>
<accession>A0A074M6X5</accession>
<dbReference type="RefSeq" id="WP_034959954.1">
    <property type="nucleotide sequence ID" value="NZ_JMIW01000003.1"/>
</dbReference>
<dbReference type="Pfam" id="PF03929">
    <property type="entry name" value="PepSY_TM"/>
    <property type="match status" value="1"/>
</dbReference>
<dbReference type="EMBL" id="JMIW01000003">
    <property type="protein sequence ID" value="KEO90511.1"/>
    <property type="molecule type" value="Genomic_DNA"/>
</dbReference>
<sequence length="224" mass="25490">MLRFAKWHIWLGWLVGIPILMWMVSGLFMAARPIEEVRGNHLRIASDQPAFSLPSHMVPEIDHPVKEMRAYMQNGRAVAMLTALDGSVTRIDLENEVPLPSVDEAGARSIVAEQIVGGNDVSTVRLFESNEVPFDFRRQLSVWQLTLDDGTHIYVGRDTGQIEAVRTRWWRAFDFMWGLHIMDLRTREDTSHPILILFAALGVAASILGCILMFRRRKARVIAK</sequence>
<dbReference type="STRING" id="1044.EH31_10515"/>
<keyword evidence="1" id="KW-0812">Transmembrane</keyword>
<dbReference type="eggNOG" id="COG3182">
    <property type="taxonomic scope" value="Bacteria"/>
</dbReference>
<gene>
    <name evidence="2" type="ORF">EH31_10515</name>
</gene>